<sequence>MTPEPTAAASTADLGIAPARLVAELLNWLAANLAVRTARETYVEATAMIRLCRVLGVPAPEGLPETAHEALILLAMKTETPELQLRERLHHQATGRYRQLRQEFLANADAMTLEAVIERVQNSQRLWAANQSNLPAGR</sequence>
<gene>
    <name evidence="1" type="ORF">ACFFSA_50460</name>
</gene>
<accession>A0ABV5SI21</accession>
<proteinExistence type="predicted"/>
<organism evidence="1 2">
    <name type="scientific">Nonomuraea helvata</name>
    <dbReference type="NCBI Taxonomy" id="37484"/>
    <lineage>
        <taxon>Bacteria</taxon>
        <taxon>Bacillati</taxon>
        <taxon>Actinomycetota</taxon>
        <taxon>Actinomycetes</taxon>
        <taxon>Streptosporangiales</taxon>
        <taxon>Streptosporangiaceae</taxon>
        <taxon>Nonomuraea</taxon>
    </lineage>
</organism>
<keyword evidence="2" id="KW-1185">Reference proteome</keyword>
<dbReference type="EMBL" id="JBHMBW010000104">
    <property type="protein sequence ID" value="MFB9631335.1"/>
    <property type="molecule type" value="Genomic_DNA"/>
</dbReference>
<evidence type="ECO:0000313" key="1">
    <source>
        <dbReference type="EMBL" id="MFB9631335.1"/>
    </source>
</evidence>
<name>A0ABV5SI21_9ACTN</name>
<comment type="caution">
    <text evidence="1">The sequence shown here is derived from an EMBL/GenBank/DDBJ whole genome shotgun (WGS) entry which is preliminary data.</text>
</comment>
<dbReference type="RefSeq" id="WP_344999932.1">
    <property type="nucleotide sequence ID" value="NZ_BAAAXV010000009.1"/>
</dbReference>
<dbReference type="Proteomes" id="UP001589532">
    <property type="component" value="Unassembled WGS sequence"/>
</dbReference>
<protein>
    <submittedName>
        <fullName evidence="1">Uncharacterized protein</fullName>
    </submittedName>
</protein>
<evidence type="ECO:0000313" key="2">
    <source>
        <dbReference type="Proteomes" id="UP001589532"/>
    </source>
</evidence>
<reference evidence="1 2" key="1">
    <citation type="submission" date="2024-09" db="EMBL/GenBank/DDBJ databases">
        <authorList>
            <person name="Sun Q."/>
            <person name="Mori K."/>
        </authorList>
    </citation>
    <scope>NUCLEOTIDE SEQUENCE [LARGE SCALE GENOMIC DNA]</scope>
    <source>
        <strain evidence="1 2">JCM 3143</strain>
    </source>
</reference>